<reference evidence="2 3" key="1">
    <citation type="submission" date="2019-02" db="EMBL/GenBank/DDBJ databases">
        <title>WGS of Pseudoxanthomonas species novum from clinical isolates.</title>
        <authorList>
            <person name="Bernier A.-M."/>
            <person name="Bernard K."/>
            <person name="Vachon A."/>
        </authorList>
    </citation>
    <scope>NUCLEOTIDE SEQUENCE [LARGE SCALE GENOMIC DNA]</scope>
    <source>
        <strain evidence="2 3">NML171202</strain>
    </source>
</reference>
<feature type="domain" description="SGNH hydrolase-type esterase" evidence="1">
    <location>
        <begin position="20"/>
        <end position="201"/>
    </location>
</feature>
<sequence length="215" mass="23053">MAGVRPAAGSIAPHGLRYLALGDSYTIGEGVAESERWPVQLARALRADGLGVDDPQIIATTGWTTDELQAAIDRAAPTPGFDLVTLLIGVNNQYRGRPLDEYLRQFQGLLEHAIALAGGRARRVVVLSIPDWGVTPFAAASGRDVAQIAAQIDAFNREARLACQRRHVAFVDVTTVSRQQGAEAAMLVGDGLHPSGAMYRLWMQRAFPAARDALA</sequence>
<dbReference type="PANTHER" id="PTHR30383">
    <property type="entry name" value="THIOESTERASE 1/PROTEASE 1/LYSOPHOSPHOLIPASE L1"/>
    <property type="match status" value="1"/>
</dbReference>
<dbReference type="CDD" id="cd01832">
    <property type="entry name" value="SGNH_hydrolase_like_1"/>
    <property type="match status" value="1"/>
</dbReference>
<protein>
    <submittedName>
        <fullName evidence="2">SGNH/GDSL hydrolase family protein</fullName>
    </submittedName>
</protein>
<dbReference type="AlphaFoldDB" id="A0A4Q8L8J6"/>
<dbReference type="Pfam" id="PF13472">
    <property type="entry name" value="Lipase_GDSL_2"/>
    <property type="match status" value="1"/>
</dbReference>
<proteinExistence type="predicted"/>
<dbReference type="Gene3D" id="3.40.50.1110">
    <property type="entry name" value="SGNH hydrolase"/>
    <property type="match status" value="1"/>
</dbReference>
<dbReference type="GO" id="GO:0004622">
    <property type="term" value="F:phosphatidylcholine lysophospholipase activity"/>
    <property type="evidence" value="ECO:0007669"/>
    <property type="project" value="TreeGrafter"/>
</dbReference>
<dbReference type="EMBL" id="SHMB01000012">
    <property type="protein sequence ID" value="TAA24220.1"/>
    <property type="molecule type" value="Genomic_DNA"/>
</dbReference>
<organism evidence="2 3">
    <name type="scientific">Pseudoxanthomonas winnipegensis</name>
    <dbReference type="NCBI Taxonomy" id="2480810"/>
    <lineage>
        <taxon>Bacteria</taxon>
        <taxon>Pseudomonadati</taxon>
        <taxon>Pseudomonadota</taxon>
        <taxon>Gammaproteobacteria</taxon>
        <taxon>Lysobacterales</taxon>
        <taxon>Lysobacteraceae</taxon>
        <taxon>Pseudoxanthomonas</taxon>
    </lineage>
</organism>
<dbReference type="PANTHER" id="PTHR30383:SF5">
    <property type="entry name" value="SGNH HYDROLASE-TYPE ESTERASE DOMAIN-CONTAINING PROTEIN"/>
    <property type="match status" value="1"/>
</dbReference>
<dbReference type="InterPro" id="IPR013830">
    <property type="entry name" value="SGNH_hydro"/>
</dbReference>
<evidence type="ECO:0000313" key="2">
    <source>
        <dbReference type="EMBL" id="TAA24220.1"/>
    </source>
</evidence>
<dbReference type="InterPro" id="IPR036514">
    <property type="entry name" value="SGNH_hydro_sf"/>
</dbReference>
<name>A0A4Q8L8J6_9GAMM</name>
<evidence type="ECO:0000313" key="3">
    <source>
        <dbReference type="Proteomes" id="UP000291286"/>
    </source>
</evidence>
<dbReference type="InterPro" id="IPR051532">
    <property type="entry name" value="Ester_Hydrolysis_Enzymes"/>
</dbReference>
<accession>A0A4Q8L8J6</accession>
<dbReference type="RefSeq" id="WP_130521726.1">
    <property type="nucleotide sequence ID" value="NZ_SHMA01000012.1"/>
</dbReference>
<dbReference type="SUPFAM" id="SSF52266">
    <property type="entry name" value="SGNH hydrolase"/>
    <property type="match status" value="1"/>
</dbReference>
<gene>
    <name evidence="2" type="ORF">EA661_19265</name>
</gene>
<evidence type="ECO:0000259" key="1">
    <source>
        <dbReference type="Pfam" id="PF13472"/>
    </source>
</evidence>
<comment type="caution">
    <text evidence="2">The sequence shown here is derived from an EMBL/GenBank/DDBJ whole genome shotgun (WGS) entry which is preliminary data.</text>
</comment>
<keyword evidence="2" id="KW-0378">Hydrolase</keyword>
<dbReference type="Proteomes" id="UP000291286">
    <property type="component" value="Unassembled WGS sequence"/>
</dbReference>